<comment type="caution">
    <text evidence="1">The sequence shown here is derived from an EMBL/GenBank/DDBJ whole genome shotgun (WGS) entry which is preliminary data.</text>
</comment>
<name>A0A0A0DGW2_9STRE</name>
<accession>A0A0A0DGW2</accession>
<dbReference type="Proteomes" id="UP000030019">
    <property type="component" value="Unassembled WGS sequence"/>
</dbReference>
<protein>
    <submittedName>
        <fullName evidence="1">Uncharacterized protein</fullName>
    </submittedName>
</protein>
<gene>
    <name evidence="1" type="ORF">SSIN_1240</name>
</gene>
<evidence type="ECO:0000313" key="1">
    <source>
        <dbReference type="EMBL" id="KGM37098.1"/>
    </source>
</evidence>
<keyword evidence="2" id="KW-1185">Reference proteome</keyword>
<dbReference type="PATRIC" id="fig|176090.4.peg.1204"/>
<dbReference type="EMBL" id="JPEN01000068">
    <property type="protein sequence ID" value="KGM37098.1"/>
    <property type="molecule type" value="Genomic_DNA"/>
</dbReference>
<proteinExistence type="predicted"/>
<dbReference type="STRING" id="176090.SSIN_1240"/>
<evidence type="ECO:0000313" key="2">
    <source>
        <dbReference type="Proteomes" id="UP000030019"/>
    </source>
</evidence>
<sequence>MTLSDFRTVSLRANPELSIFGRVLFVEFAFSDFRLRRF</sequence>
<organism evidence="1 2">
    <name type="scientific">Streptococcus sinensis</name>
    <dbReference type="NCBI Taxonomy" id="176090"/>
    <lineage>
        <taxon>Bacteria</taxon>
        <taxon>Bacillati</taxon>
        <taxon>Bacillota</taxon>
        <taxon>Bacilli</taxon>
        <taxon>Lactobacillales</taxon>
        <taxon>Streptococcaceae</taxon>
        <taxon>Streptococcus</taxon>
    </lineage>
</organism>
<dbReference type="AlphaFoldDB" id="A0A0A0DGW2"/>
<reference evidence="1 2" key="1">
    <citation type="submission" date="2014-06" db="EMBL/GenBank/DDBJ databases">
        <authorList>
            <person name="Teng J.L."/>
            <person name="Huang Y."/>
            <person name="Tse H."/>
            <person name="Lau S.K."/>
            <person name="Woo P.C."/>
        </authorList>
    </citation>
    <scope>NUCLEOTIDE SEQUENCE [LARGE SCALE GENOMIC DNA]</scope>
    <source>
        <strain evidence="1 2">HKU4</strain>
    </source>
</reference>